<dbReference type="GO" id="GO:0015937">
    <property type="term" value="P:coenzyme A biosynthetic process"/>
    <property type="evidence" value="ECO:0007669"/>
    <property type="project" value="UniProtKB-UniRule"/>
</dbReference>
<dbReference type="InterPro" id="IPR014729">
    <property type="entry name" value="Rossmann-like_a/b/a_fold"/>
</dbReference>
<comment type="subcellular location">
    <subcellularLocation>
        <location evidence="7">Cytoplasm</location>
    </subcellularLocation>
</comment>
<keyword evidence="6 7" id="KW-0173">Coenzyme A biosynthesis</keyword>
<dbReference type="Gene3D" id="3.40.50.620">
    <property type="entry name" value="HUPs"/>
    <property type="match status" value="1"/>
</dbReference>
<keyword evidence="2 7" id="KW-0808">Transferase</keyword>
<evidence type="ECO:0000256" key="3">
    <source>
        <dbReference type="ARBA" id="ARBA00022695"/>
    </source>
</evidence>
<evidence type="ECO:0000313" key="9">
    <source>
        <dbReference type="EMBL" id="AIF07906.1"/>
    </source>
</evidence>
<reference evidence="9" key="1">
    <citation type="journal article" date="2014" name="Genome Biol. Evol.">
        <title>Pangenome evidence for extensive interdomain horizontal transfer affecting lineage core and shell genes in uncultured planktonic thaumarchaeota and euryarchaeota.</title>
        <authorList>
            <person name="Deschamps P."/>
            <person name="Zivanovic Y."/>
            <person name="Moreira D."/>
            <person name="Rodriguez-Valera F."/>
            <person name="Lopez-Garcia P."/>
        </authorList>
    </citation>
    <scope>NUCLEOTIDE SEQUENCE</scope>
</reference>
<proteinExistence type="inferred from homology"/>
<comment type="catalytic activity">
    <reaction evidence="7">
        <text>(R)-4'-phosphopantetheine + ATP + H(+) = 3'-dephospho-CoA + diphosphate</text>
        <dbReference type="Rhea" id="RHEA:19801"/>
        <dbReference type="ChEBI" id="CHEBI:15378"/>
        <dbReference type="ChEBI" id="CHEBI:30616"/>
        <dbReference type="ChEBI" id="CHEBI:33019"/>
        <dbReference type="ChEBI" id="CHEBI:57328"/>
        <dbReference type="ChEBI" id="CHEBI:61723"/>
        <dbReference type="EC" id="2.7.7.3"/>
    </reaction>
</comment>
<feature type="domain" description="Cytidyltransferase-like" evidence="8">
    <location>
        <begin position="8"/>
        <end position="143"/>
    </location>
</feature>
<name>A0A075GVL2_9ARCH</name>
<keyword evidence="3 7" id="KW-0548">Nucleotidyltransferase</keyword>
<comment type="pathway">
    <text evidence="7">Cofactor biosynthesis; coenzyme A biosynthesis.</text>
</comment>
<evidence type="ECO:0000256" key="7">
    <source>
        <dbReference type="HAMAP-Rule" id="MF_00647"/>
    </source>
</evidence>
<evidence type="ECO:0000256" key="4">
    <source>
        <dbReference type="ARBA" id="ARBA00022741"/>
    </source>
</evidence>
<dbReference type="PANTHER" id="PTHR43793:SF1">
    <property type="entry name" value="FAD SYNTHASE"/>
    <property type="match status" value="1"/>
</dbReference>
<evidence type="ECO:0000256" key="2">
    <source>
        <dbReference type="ARBA" id="ARBA00022679"/>
    </source>
</evidence>
<dbReference type="EC" id="2.7.7.3" evidence="7"/>
<dbReference type="NCBIfam" id="TIGR00125">
    <property type="entry name" value="cyt_tran_rel"/>
    <property type="match status" value="1"/>
</dbReference>
<dbReference type="Pfam" id="PF01467">
    <property type="entry name" value="CTP_transf_like"/>
    <property type="match status" value="1"/>
</dbReference>
<dbReference type="InterPro" id="IPR050385">
    <property type="entry name" value="Archaeal_FAD_synthase"/>
</dbReference>
<keyword evidence="4 7" id="KW-0547">Nucleotide-binding</keyword>
<dbReference type="HAMAP" id="MF_00647">
    <property type="entry name" value="PPAT_arch"/>
    <property type="match status" value="1"/>
</dbReference>
<evidence type="ECO:0000256" key="5">
    <source>
        <dbReference type="ARBA" id="ARBA00022840"/>
    </source>
</evidence>
<dbReference type="AlphaFoldDB" id="A0A075GVL2"/>
<dbReference type="UniPathway" id="UPA00241"/>
<dbReference type="EMBL" id="KF900815">
    <property type="protein sequence ID" value="AIF07906.1"/>
    <property type="molecule type" value="Genomic_DNA"/>
</dbReference>
<evidence type="ECO:0000256" key="6">
    <source>
        <dbReference type="ARBA" id="ARBA00022993"/>
    </source>
</evidence>
<dbReference type="GO" id="GO:0004595">
    <property type="term" value="F:pantetheine-phosphate adenylyltransferase activity"/>
    <property type="evidence" value="ECO:0007669"/>
    <property type="project" value="UniProtKB-UniRule"/>
</dbReference>
<comment type="function">
    <text evidence="7">Reversibly transfers an adenylyl group from ATP to 4'-phosphopantetheine, yielding dephospho-CoA (dPCoA) and pyrophosphate.</text>
</comment>
<dbReference type="GO" id="GO:0005524">
    <property type="term" value="F:ATP binding"/>
    <property type="evidence" value="ECO:0007669"/>
    <property type="project" value="UniProtKB-KW"/>
</dbReference>
<gene>
    <name evidence="7" type="primary">coaD</name>
</gene>
<evidence type="ECO:0000256" key="1">
    <source>
        <dbReference type="ARBA" id="ARBA00022490"/>
    </source>
</evidence>
<dbReference type="NCBIfam" id="NF001985">
    <property type="entry name" value="PRK00777.1"/>
    <property type="match status" value="1"/>
</dbReference>
<sequence length="155" mass="17252">MMFRLTALGGTFDIIHIGHIGLIGKAVSISEKIIIGLTSDEFISKHGKKINNNFEQRFENLEKMIHENFPNCSFEIAKLDDDFGPAVIEGDVDALVVSEETRKKGDILNVSRKERNLIPVEIITIPMKLASDGKRISSTRIRNSEIDSSGNILVD</sequence>
<comment type="similarity">
    <text evidence="7">Belongs to the eukaryotic CoaD family.</text>
</comment>
<protein>
    <recommendedName>
        <fullName evidence="7">Phosphopantetheine adenylyltransferase</fullName>
        <ecNumber evidence="7">2.7.7.3</ecNumber>
    </recommendedName>
    <alternativeName>
        <fullName evidence="7">Dephospho-CoA pyrophosphorylase</fullName>
    </alternativeName>
    <alternativeName>
        <fullName evidence="7">Pantetheine-phosphate adenylyltransferase</fullName>
        <shortName evidence="7">PPAT</shortName>
    </alternativeName>
</protein>
<dbReference type="PANTHER" id="PTHR43793">
    <property type="entry name" value="FAD SYNTHASE"/>
    <property type="match status" value="1"/>
</dbReference>
<organism evidence="9">
    <name type="scientific">uncultured marine thaumarchaeote KM3_25_D06</name>
    <dbReference type="NCBI Taxonomy" id="1456104"/>
    <lineage>
        <taxon>Archaea</taxon>
        <taxon>Nitrososphaerota</taxon>
        <taxon>environmental samples</taxon>
    </lineage>
</organism>
<evidence type="ECO:0000259" key="8">
    <source>
        <dbReference type="Pfam" id="PF01467"/>
    </source>
</evidence>
<dbReference type="GO" id="GO:0005737">
    <property type="term" value="C:cytoplasm"/>
    <property type="evidence" value="ECO:0007669"/>
    <property type="project" value="UniProtKB-SubCell"/>
</dbReference>
<dbReference type="SUPFAM" id="SSF52374">
    <property type="entry name" value="Nucleotidylyl transferase"/>
    <property type="match status" value="1"/>
</dbReference>
<keyword evidence="1 7" id="KW-0963">Cytoplasm</keyword>
<keyword evidence="5 7" id="KW-0067">ATP-binding</keyword>
<accession>A0A075GVL2</accession>
<dbReference type="InterPro" id="IPR004821">
    <property type="entry name" value="Cyt_trans-like"/>
</dbReference>
<dbReference type="InterPro" id="IPR023540">
    <property type="entry name" value="PPAT_arch"/>
</dbReference>